<name>A0A8H4INI3_9PEZI</name>
<accession>A0A8H4INI3</accession>
<dbReference type="InterPro" id="IPR056125">
    <property type="entry name" value="DUF7708"/>
</dbReference>
<keyword evidence="4" id="KW-1185">Reference proteome</keyword>
<dbReference type="PANTHER" id="PTHR10039">
    <property type="entry name" value="AMELOGENIN"/>
    <property type="match status" value="1"/>
</dbReference>
<dbReference type="Pfam" id="PF24809">
    <property type="entry name" value="DUF7708"/>
    <property type="match status" value="1"/>
</dbReference>
<reference evidence="3" key="1">
    <citation type="submission" date="2020-04" db="EMBL/GenBank/DDBJ databases">
        <title>Genome Assembly and Annotation of Botryosphaeria dothidea sdau 11-99, a Latent Pathogen of Apple Fruit Ring Rot in China.</title>
        <authorList>
            <person name="Yu C."/>
            <person name="Diao Y."/>
            <person name="Lu Q."/>
            <person name="Zhao J."/>
            <person name="Cui S."/>
            <person name="Peng C."/>
            <person name="He B."/>
            <person name="Liu H."/>
        </authorList>
    </citation>
    <scope>NUCLEOTIDE SEQUENCE [LARGE SCALE GENOMIC DNA]</scope>
    <source>
        <strain evidence="3">Sdau11-99</strain>
    </source>
</reference>
<sequence>MAQALQASPELQAAVAKARDSFSRLSDAGFDADEIFDQCSNGQKSIVDVFKDAKLSFDGRTSTARLEKFQKYTATLQGLSDVVDVAVQSKADFLCPIWAPIRFVLKVSEDHARATEQILLLLETLDRAIIHVKIYEELEPDGEISAALLGLWSDIVDYCIRASQYCGRRTVKRLVSLIGKPYKSEFSKMRENIRDRMTDLHRLVMAKEALQVRRIRLQGQRNRCIKRLRPPNMTAVHQQQLGFRMNGTCEWIQSNQEFLDWKTTQLSSVTERIFDAFCGSLEAGQQSTTTQLWGLLVELRKEDPEPTFYVLDGLDEATDEPGHIINQLLDTLGHCSNSKCVLLGRPQAFRSSPGAFTDHRRYIRMDRTCTGPDIEAFVDAEIRTTAIIKSTGLDKFVSDALKGNTQDMFLWAKLMIDDLRTSWSAGDVLEKLRNPPHGLDEAYGRVLARIQEKLHKNEARLLQNILKFVISARRPLTPDELAWAHALQVKSTLPDENTSVRDYLLCDPEKAIQQVGGELINIYNGRVNLNHASIREFLIRDVAEWNHDSTNRLKHFRVDLSQANDLFAGVCFDYLDMKEHGFPMRQPESLFTLRKLHPFMEYASYSFVFHAMEAPVHFPSYSERLKDFCSSLRLISWFDHSIYAWNDEEFELSIFERLFEFLERCDGATDTGKGVIECLITRLRLEMEHRISLFGPDDPRTAYFRLCVGWFELEQTNGQWELPSLGEQIPGTITSEALLPFAGNHMTGTRQEQQDVLVQTSRSVRTTATGDDIIQTLRTADIIKSPHQIVVVTKLLSHIMKLPLDPLLMVYRFILHRAAAVPVYALLALCGFYFKLEKYNQCVEICRQILPRVDGSGKSTETLTYEIMGHSYSRMKQYENAITFLRQAIGRRELFPVENRDFLESAYISAGLYGEGLSAFEEILSEDRKKYGDKHHYPLRDEYIISKILNRLGKDDDALERCRHVVAIADKSQGLRATSTNLWALVSIGIHLHNLGREQEAIVWLESHYTNTRFDLHMKIKAYAHFALGIAYYADRSSNERALDPAIHHLRQGISIRKEFLGRADEEVCLYLCYLGRALMAAGRYDELLQNARCCLDASSRCCGTDHNHTRQASVQLAVTLDGLSRHEEARELRRKTSAEIVNNKCTKEACHSLRALSEEARKLGAVDEAIEWLKGAVELESAHFHALDKPFKMRNSLYFLLGEHGRYEDALKVQKGTARSARVHFGSKHWHTVKARFWLGESFYELGHNVESRGCLADVQRIIKGTSLDSTLFGFDVRIVQAGALWGLGEFKECLTIVTEALDSYDGREASGGSGSGWTSKTLELAQWLRENTVQ</sequence>
<feature type="domain" description="GPI inositol-deacylase winged helix" evidence="1">
    <location>
        <begin position="460"/>
        <end position="542"/>
    </location>
</feature>
<dbReference type="InterPro" id="IPR054471">
    <property type="entry name" value="GPIID_WHD"/>
</dbReference>
<dbReference type="Proteomes" id="UP000572817">
    <property type="component" value="Unassembled WGS sequence"/>
</dbReference>
<proteinExistence type="predicted"/>
<evidence type="ECO:0000259" key="1">
    <source>
        <dbReference type="Pfam" id="PF22939"/>
    </source>
</evidence>
<dbReference type="Pfam" id="PF13424">
    <property type="entry name" value="TPR_12"/>
    <property type="match status" value="1"/>
</dbReference>
<dbReference type="SUPFAM" id="SSF48452">
    <property type="entry name" value="TPR-like"/>
    <property type="match status" value="3"/>
</dbReference>
<comment type="caution">
    <text evidence="3">The sequence shown here is derived from an EMBL/GenBank/DDBJ whole genome shotgun (WGS) entry which is preliminary data.</text>
</comment>
<protein>
    <submittedName>
        <fullName evidence="3">Uncharacterized protein</fullName>
    </submittedName>
</protein>
<evidence type="ECO:0000259" key="2">
    <source>
        <dbReference type="Pfam" id="PF24809"/>
    </source>
</evidence>
<dbReference type="PANTHER" id="PTHR10039:SF14">
    <property type="entry name" value="NACHT DOMAIN-CONTAINING PROTEIN"/>
    <property type="match status" value="1"/>
</dbReference>
<dbReference type="Pfam" id="PF22939">
    <property type="entry name" value="WHD_GPIID"/>
    <property type="match status" value="1"/>
</dbReference>
<evidence type="ECO:0000313" key="4">
    <source>
        <dbReference type="Proteomes" id="UP000572817"/>
    </source>
</evidence>
<dbReference type="InterPro" id="IPR011990">
    <property type="entry name" value="TPR-like_helical_dom_sf"/>
</dbReference>
<evidence type="ECO:0000313" key="3">
    <source>
        <dbReference type="EMBL" id="KAF4303248.1"/>
    </source>
</evidence>
<dbReference type="OrthoDB" id="5430339at2759"/>
<gene>
    <name evidence="3" type="ORF">GTA08_BOTSDO09295</name>
</gene>
<organism evidence="3 4">
    <name type="scientific">Botryosphaeria dothidea</name>
    <dbReference type="NCBI Taxonomy" id="55169"/>
    <lineage>
        <taxon>Eukaryota</taxon>
        <taxon>Fungi</taxon>
        <taxon>Dikarya</taxon>
        <taxon>Ascomycota</taxon>
        <taxon>Pezizomycotina</taxon>
        <taxon>Dothideomycetes</taxon>
        <taxon>Dothideomycetes incertae sedis</taxon>
        <taxon>Botryosphaeriales</taxon>
        <taxon>Botryosphaeriaceae</taxon>
        <taxon>Botryosphaeria</taxon>
    </lineage>
</organism>
<dbReference type="InterPro" id="IPR019734">
    <property type="entry name" value="TPR_rpt"/>
</dbReference>
<dbReference type="Gene3D" id="1.25.40.10">
    <property type="entry name" value="Tetratricopeptide repeat domain"/>
    <property type="match status" value="3"/>
</dbReference>
<dbReference type="SMART" id="SM00028">
    <property type="entry name" value="TPR"/>
    <property type="match status" value="5"/>
</dbReference>
<feature type="domain" description="DUF7708" evidence="2">
    <location>
        <begin position="69"/>
        <end position="208"/>
    </location>
</feature>
<dbReference type="Pfam" id="PF13181">
    <property type="entry name" value="TPR_8"/>
    <property type="match status" value="1"/>
</dbReference>
<dbReference type="EMBL" id="WWBZ02000062">
    <property type="protein sequence ID" value="KAF4303248.1"/>
    <property type="molecule type" value="Genomic_DNA"/>
</dbReference>